<dbReference type="GeneID" id="108822581"/>
<gene>
    <name evidence="3" type="primary">LOC108822581</name>
</gene>
<accession>A0A6J0KTH4</accession>
<proteinExistence type="predicted"/>
<dbReference type="PANTHER" id="PTHR33373:SF26">
    <property type="entry name" value="DUF4050 DOMAIN-CONTAINING PROTEIN"/>
    <property type="match status" value="1"/>
</dbReference>
<dbReference type="InterPro" id="IPR025124">
    <property type="entry name" value="Gag1-like_clamp"/>
</dbReference>
<reference evidence="2" key="1">
    <citation type="journal article" date="2019" name="Database">
        <title>The radish genome database (RadishGD): an integrated information resource for radish genomics.</title>
        <authorList>
            <person name="Yu H.J."/>
            <person name="Baek S."/>
            <person name="Lee Y.J."/>
            <person name="Cho A."/>
            <person name="Mun J.H."/>
        </authorList>
    </citation>
    <scope>NUCLEOTIDE SEQUENCE [LARGE SCALE GENOMIC DNA]</scope>
    <source>
        <strain evidence="2">cv. WK10039</strain>
    </source>
</reference>
<dbReference type="OrthoDB" id="1896025at2759"/>
<name>A0A6J0KTH4_RAPSA</name>
<feature type="domain" description="Gag1-like clamp" evidence="1">
    <location>
        <begin position="97"/>
        <end position="152"/>
    </location>
</feature>
<dbReference type="RefSeq" id="XP_018451197.2">
    <property type="nucleotide sequence ID" value="XM_018595695.2"/>
</dbReference>
<evidence type="ECO:0000313" key="2">
    <source>
        <dbReference type="Proteomes" id="UP000504610"/>
    </source>
</evidence>
<dbReference type="Pfam" id="PF13259">
    <property type="entry name" value="clamp_Gag1-like"/>
    <property type="match status" value="1"/>
</dbReference>
<evidence type="ECO:0000313" key="3">
    <source>
        <dbReference type="RefSeq" id="XP_018451197.2"/>
    </source>
</evidence>
<dbReference type="PANTHER" id="PTHR33373">
    <property type="entry name" value="OS07G0479600 PROTEIN"/>
    <property type="match status" value="1"/>
</dbReference>
<reference evidence="3" key="2">
    <citation type="submission" date="2025-08" db="UniProtKB">
        <authorList>
            <consortium name="RefSeq"/>
        </authorList>
    </citation>
    <scope>IDENTIFICATION</scope>
    <source>
        <tissue evidence="3">Leaf</tissue>
    </source>
</reference>
<protein>
    <submittedName>
        <fullName evidence="3">Uncharacterized protein LOC108822581 isoform X1</fullName>
    </submittedName>
</protein>
<dbReference type="AlphaFoldDB" id="A0A6J0KTH4"/>
<evidence type="ECO:0000259" key="1">
    <source>
        <dbReference type="Pfam" id="PF13259"/>
    </source>
</evidence>
<sequence length="208" mass="23761">MCSCSSFFIKTQTQFSKTSCSSFFQFLAAYFQALSICFMESLKSKCKTLINSINCFGYRKSGRSLVVEVDELSKGLKIQRKVVKKDGGSSDGFWSTSTCDMEHNVTIRSQSSNPPFDPRFSTSNSTQFVNHGLAQWNQTRQQWRECRTSQQCRVSEPAISWDSTYDSLLSTNKPFPRPIPLQVVYFLLKSQDTTYVNCNTRLFRLLSS</sequence>
<keyword evidence="2" id="KW-1185">Reference proteome</keyword>
<organism evidence="2 3">
    <name type="scientific">Raphanus sativus</name>
    <name type="common">Radish</name>
    <name type="synonym">Raphanus raphanistrum var. sativus</name>
    <dbReference type="NCBI Taxonomy" id="3726"/>
    <lineage>
        <taxon>Eukaryota</taxon>
        <taxon>Viridiplantae</taxon>
        <taxon>Streptophyta</taxon>
        <taxon>Embryophyta</taxon>
        <taxon>Tracheophyta</taxon>
        <taxon>Spermatophyta</taxon>
        <taxon>Magnoliopsida</taxon>
        <taxon>eudicotyledons</taxon>
        <taxon>Gunneridae</taxon>
        <taxon>Pentapetalae</taxon>
        <taxon>rosids</taxon>
        <taxon>malvids</taxon>
        <taxon>Brassicales</taxon>
        <taxon>Brassicaceae</taxon>
        <taxon>Brassiceae</taxon>
        <taxon>Raphanus</taxon>
    </lineage>
</organism>
<dbReference type="Proteomes" id="UP000504610">
    <property type="component" value="Chromosome 8"/>
</dbReference>